<dbReference type="EMBL" id="GEEE01003955">
    <property type="protein sequence ID" value="JAP59270.1"/>
    <property type="molecule type" value="Transcribed_RNA"/>
</dbReference>
<evidence type="ECO:0000313" key="1">
    <source>
        <dbReference type="EMBL" id="JAP59270.1"/>
    </source>
</evidence>
<dbReference type="AlphaFoldDB" id="A0A0X3Q741"/>
<feature type="non-terminal residue" evidence="1">
    <location>
        <position position="1"/>
    </location>
</feature>
<sequence>LTGVRRLLNAQRTNNVNRQCVLACSVACARPHSSFIRRENRLFPLTHERQMSNEVAGESFHSERRDYRRTTTDSLLEESLGCIKASNGTRGSRGKITFGEYYPLQSSNPETPTLRKSGLKALTVFLCTFCRWLGKG</sequence>
<reference evidence="1" key="1">
    <citation type="submission" date="2016-01" db="EMBL/GenBank/DDBJ databases">
        <title>Reference transcriptome for the parasite Schistocephalus solidus: insights into the molecular evolution of parasitism.</title>
        <authorList>
            <person name="Hebert F.O."/>
            <person name="Grambauer S."/>
            <person name="Barber I."/>
            <person name="Landry C.R."/>
            <person name="Aubin-Horth N."/>
        </authorList>
    </citation>
    <scope>NUCLEOTIDE SEQUENCE</scope>
</reference>
<proteinExistence type="predicted"/>
<accession>A0A0X3Q741</accession>
<name>A0A0X3Q741_SCHSO</name>
<organism evidence="1">
    <name type="scientific">Schistocephalus solidus</name>
    <name type="common">Tapeworm</name>
    <dbReference type="NCBI Taxonomy" id="70667"/>
    <lineage>
        <taxon>Eukaryota</taxon>
        <taxon>Metazoa</taxon>
        <taxon>Spiralia</taxon>
        <taxon>Lophotrochozoa</taxon>
        <taxon>Platyhelminthes</taxon>
        <taxon>Cestoda</taxon>
        <taxon>Eucestoda</taxon>
        <taxon>Diphyllobothriidea</taxon>
        <taxon>Diphyllobothriidae</taxon>
        <taxon>Schistocephalus</taxon>
    </lineage>
</organism>
<gene>
    <name evidence="1" type="ORF">TR105123</name>
</gene>
<protein>
    <submittedName>
        <fullName evidence="1">Uncharacterized protein</fullName>
    </submittedName>
</protein>